<dbReference type="RefSeq" id="WP_013704969.1">
    <property type="nucleotide sequence ID" value="NC_015387.1"/>
</dbReference>
<dbReference type="SUPFAM" id="SSF55008">
    <property type="entry name" value="HMA, heavy metal-associated domain"/>
    <property type="match status" value="1"/>
</dbReference>
<dbReference type="EMBL" id="CP002630">
    <property type="protein sequence ID" value="AEB12924.1"/>
    <property type="molecule type" value="Genomic_DNA"/>
</dbReference>
<proteinExistence type="predicted"/>
<dbReference type="Gene3D" id="3.30.70.100">
    <property type="match status" value="1"/>
</dbReference>
<dbReference type="STRING" id="869210.Marky_2203"/>
<dbReference type="OrthoDB" id="9813965at2"/>
<reference evidence="3 4" key="1">
    <citation type="journal article" date="2012" name="Stand. Genomic Sci.">
        <title>Complete genome sequence of the aerobic, heterotroph Marinithermus hydrothermalis type strain (T1(T)) from a deep-sea hydrothermal vent chimney.</title>
        <authorList>
            <person name="Copeland A."/>
            <person name="Gu W."/>
            <person name="Yasawong M."/>
            <person name="Lapidus A."/>
            <person name="Lucas S."/>
            <person name="Deshpande S."/>
            <person name="Pagani I."/>
            <person name="Tapia R."/>
            <person name="Cheng J.F."/>
            <person name="Goodwin L.A."/>
            <person name="Pitluck S."/>
            <person name="Liolios K."/>
            <person name="Ivanova N."/>
            <person name="Mavromatis K."/>
            <person name="Mikhailova N."/>
            <person name="Pati A."/>
            <person name="Chen A."/>
            <person name="Palaniappan K."/>
            <person name="Land M."/>
            <person name="Pan C."/>
            <person name="Brambilla E.M."/>
            <person name="Rohde M."/>
            <person name="Tindall B.J."/>
            <person name="Sikorski J."/>
            <person name="Goker M."/>
            <person name="Detter J.C."/>
            <person name="Bristow J."/>
            <person name="Eisen J.A."/>
            <person name="Markowitz V."/>
            <person name="Hugenholtz P."/>
            <person name="Kyrpides N.C."/>
            <person name="Klenk H.P."/>
            <person name="Woyke T."/>
        </authorList>
    </citation>
    <scope>NUCLEOTIDE SEQUENCE [LARGE SCALE GENOMIC DNA]</scope>
    <source>
        <strain evidence="4">DSM 14884 / JCM 11576 / T1</strain>
    </source>
</reference>
<evidence type="ECO:0000313" key="4">
    <source>
        <dbReference type="Proteomes" id="UP000007030"/>
    </source>
</evidence>
<keyword evidence="1" id="KW-0479">Metal-binding</keyword>
<name>F2NR75_MARHT</name>
<dbReference type="AlphaFoldDB" id="F2NR75"/>
<dbReference type="InterPro" id="IPR017969">
    <property type="entry name" value="Heavy-metal-associated_CS"/>
</dbReference>
<dbReference type="CDD" id="cd00371">
    <property type="entry name" value="HMA"/>
    <property type="match status" value="1"/>
</dbReference>
<dbReference type="GO" id="GO:0046872">
    <property type="term" value="F:metal ion binding"/>
    <property type="evidence" value="ECO:0007669"/>
    <property type="project" value="UniProtKB-KW"/>
</dbReference>
<evidence type="ECO:0000256" key="1">
    <source>
        <dbReference type="ARBA" id="ARBA00022723"/>
    </source>
</evidence>
<sequence length="66" mass="7040">MVKLKIEGMSCNHCVMAVTKALEKVPGVEKVVEVSLERGEAIVEGSPEPTQLIAAVEEEGYQAQVG</sequence>
<evidence type="ECO:0000313" key="3">
    <source>
        <dbReference type="EMBL" id="AEB12924.1"/>
    </source>
</evidence>
<dbReference type="InterPro" id="IPR006121">
    <property type="entry name" value="HMA_dom"/>
</dbReference>
<dbReference type="PROSITE" id="PS50846">
    <property type="entry name" value="HMA_2"/>
    <property type="match status" value="1"/>
</dbReference>
<protein>
    <submittedName>
        <fullName evidence="3">Heavy metal transport/detoxification protein</fullName>
    </submittedName>
</protein>
<keyword evidence="4" id="KW-1185">Reference proteome</keyword>
<dbReference type="FunFam" id="3.30.70.100:FF:000001">
    <property type="entry name" value="ATPase copper transporting beta"/>
    <property type="match status" value="1"/>
</dbReference>
<gene>
    <name evidence="3" type="ordered locus">Marky_2203</name>
</gene>
<organism evidence="3 4">
    <name type="scientific">Marinithermus hydrothermalis (strain DSM 14884 / JCM 11576 / T1)</name>
    <dbReference type="NCBI Taxonomy" id="869210"/>
    <lineage>
        <taxon>Bacteria</taxon>
        <taxon>Thermotogati</taxon>
        <taxon>Deinococcota</taxon>
        <taxon>Deinococci</taxon>
        <taxon>Thermales</taxon>
        <taxon>Thermaceae</taxon>
        <taxon>Marinithermus</taxon>
    </lineage>
</organism>
<dbReference type="Pfam" id="PF00403">
    <property type="entry name" value="HMA"/>
    <property type="match status" value="1"/>
</dbReference>
<evidence type="ECO:0000259" key="2">
    <source>
        <dbReference type="PROSITE" id="PS50846"/>
    </source>
</evidence>
<dbReference type="PROSITE" id="PS01047">
    <property type="entry name" value="HMA_1"/>
    <property type="match status" value="1"/>
</dbReference>
<feature type="domain" description="HMA" evidence="2">
    <location>
        <begin position="1"/>
        <end position="64"/>
    </location>
</feature>
<accession>F2NR75</accession>
<dbReference type="KEGG" id="mhd:Marky_2203"/>
<dbReference type="HOGENOM" id="CLU_134973_6_0_0"/>
<dbReference type="Proteomes" id="UP000007030">
    <property type="component" value="Chromosome"/>
</dbReference>
<dbReference type="InterPro" id="IPR036163">
    <property type="entry name" value="HMA_dom_sf"/>
</dbReference>
<dbReference type="eggNOG" id="COG2608">
    <property type="taxonomic scope" value="Bacteria"/>
</dbReference>